<organism evidence="2 3">
    <name type="scientific">Trichobilharzia regenti</name>
    <name type="common">Nasal bird schistosome</name>
    <dbReference type="NCBI Taxonomy" id="157069"/>
    <lineage>
        <taxon>Eukaryota</taxon>
        <taxon>Metazoa</taxon>
        <taxon>Spiralia</taxon>
        <taxon>Lophotrochozoa</taxon>
        <taxon>Platyhelminthes</taxon>
        <taxon>Trematoda</taxon>
        <taxon>Digenea</taxon>
        <taxon>Strigeidida</taxon>
        <taxon>Schistosomatoidea</taxon>
        <taxon>Schistosomatidae</taxon>
        <taxon>Trichobilharzia</taxon>
    </lineage>
</organism>
<evidence type="ECO:0000313" key="2">
    <source>
        <dbReference type="Proteomes" id="UP000050795"/>
    </source>
</evidence>
<reference evidence="2" key="1">
    <citation type="submission" date="2022-06" db="EMBL/GenBank/DDBJ databases">
        <authorList>
            <person name="Berger JAMES D."/>
            <person name="Berger JAMES D."/>
        </authorList>
    </citation>
    <scope>NUCLEOTIDE SEQUENCE [LARGE SCALE GENOMIC DNA]</scope>
</reference>
<accession>A0AA85K092</accession>
<dbReference type="GO" id="GO:0106005">
    <property type="term" value="P:RNA 5'-cap (guanine-N7)-methylation"/>
    <property type="evidence" value="ECO:0007669"/>
    <property type="project" value="InterPro"/>
</dbReference>
<evidence type="ECO:0008006" key="4">
    <source>
        <dbReference type="Google" id="ProtNLM"/>
    </source>
</evidence>
<sequence length="76" mass="9054">MTEPTGDLMTVEELERLFKDRYTEKDVDYQEHLANANLPPPAIPDWDKLNRNRFNRAGRRGSGRYRQGNHRHNSWD</sequence>
<evidence type="ECO:0000313" key="3">
    <source>
        <dbReference type="WBParaSite" id="TREG1_47180.1"/>
    </source>
</evidence>
<dbReference type="InterPro" id="IPR028271">
    <property type="entry name" value="RAMAC"/>
</dbReference>
<dbReference type="AlphaFoldDB" id="A0AA85K092"/>
<dbReference type="Proteomes" id="UP000050795">
    <property type="component" value="Unassembled WGS sequence"/>
</dbReference>
<proteinExistence type="predicted"/>
<feature type="region of interest" description="Disordered" evidence="1">
    <location>
        <begin position="35"/>
        <end position="76"/>
    </location>
</feature>
<keyword evidence="2" id="KW-1185">Reference proteome</keyword>
<dbReference type="Pfam" id="PF15320">
    <property type="entry name" value="RAM"/>
    <property type="match status" value="1"/>
</dbReference>
<dbReference type="GO" id="GO:0003723">
    <property type="term" value="F:RNA binding"/>
    <property type="evidence" value="ECO:0007669"/>
    <property type="project" value="InterPro"/>
</dbReference>
<reference evidence="3" key="2">
    <citation type="submission" date="2023-11" db="UniProtKB">
        <authorList>
            <consortium name="WormBaseParasite"/>
        </authorList>
    </citation>
    <scope>IDENTIFICATION</scope>
</reference>
<dbReference type="GO" id="GO:0031533">
    <property type="term" value="C:mRNA capping enzyme complex"/>
    <property type="evidence" value="ECO:0007669"/>
    <property type="project" value="InterPro"/>
</dbReference>
<evidence type="ECO:0000256" key="1">
    <source>
        <dbReference type="SAM" id="MobiDB-lite"/>
    </source>
</evidence>
<feature type="compositionally biased region" description="Basic residues" evidence="1">
    <location>
        <begin position="51"/>
        <end position="76"/>
    </location>
</feature>
<dbReference type="WBParaSite" id="TREG1_47180.1">
    <property type="protein sequence ID" value="TREG1_47180.1"/>
    <property type="gene ID" value="TREG1_47180"/>
</dbReference>
<name>A0AA85K092_TRIRE</name>
<protein>
    <recommendedName>
        <fullName evidence="4">RNMT-activating mini protein</fullName>
    </recommendedName>
</protein>